<dbReference type="EMBL" id="CM055098">
    <property type="protein sequence ID" value="KAJ7549522.1"/>
    <property type="molecule type" value="Genomic_DNA"/>
</dbReference>
<dbReference type="Proteomes" id="UP001162992">
    <property type="component" value="Chromosome 7"/>
</dbReference>
<gene>
    <name evidence="1" type="ORF">O6H91_07G057400</name>
</gene>
<evidence type="ECO:0000313" key="1">
    <source>
        <dbReference type="EMBL" id="KAJ7549522.1"/>
    </source>
</evidence>
<evidence type="ECO:0000313" key="2">
    <source>
        <dbReference type="Proteomes" id="UP001162992"/>
    </source>
</evidence>
<accession>A0ACC2D5I5</accession>
<comment type="caution">
    <text evidence="1">The sequence shown here is derived from an EMBL/GenBank/DDBJ whole genome shotgun (WGS) entry which is preliminary data.</text>
</comment>
<sequence length="275" mass="30418">MAVSAQNPKVRKVENKNKSVSPTRPLTSDAATYVSKLPEIHGKNKDVELNKINQNGLFLKGFAVSQRSNPSMTNNKDVKRNNIVRRGVESLPSGSKAPKKIAKRYKTGDAQGPAGVLVPFVPSAMQILSQNESKPTVKTTPLTQLLFINQAKAVESGRMLVTVNVSGSTGPLRFLVDVKDPVSRVIELAMRAYAREGRLPHLGFNFKLVELYLANGNFEALDPAQPAGSLGTRHFLLHKRRNEELEHVAEQTEHIGAMPWKFMWNVMMNSIICSH</sequence>
<keyword evidence="2" id="KW-1185">Reference proteome</keyword>
<protein>
    <submittedName>
        <fullName evidence="1">Uncharacterized protein</fullName>
    </submittedName>
</protein>
<proteinExistence type="predicted"/>
<organism evidence="1 2">
    <name type="scientific">Diphasiastrum complanatum</name>
    <name type="common">Issler's clubmoss</name>
    <name type="synonym">Lycopodium complanatum</name>
    <dbReference type="NCBI Taxonomy" id="34168"/>
    <lineage>
        <taxon>Eukaryota</taxon>
        <taxon>Viridiplantae</taxon>
        <taxon>Streptophyta</taxon>
        <taxon>Embryophyta</taxon>
        <taxon>Tracheophyta</taxon>
        <taxon>Lycopodiopsida</taxon>
        <taxon>Lycopodiales</taxon>
        <taxon>Lycopodiaceae</taxon>
        <taxon>Lycopodioideae</taxon>
        <taxon>Diphasiastrum</taxon>
    </lineage>
</organism>
<name>A0ACC2D5I5_DIPCM</name>
<reference evidence="2" key="1">
    <citation type="journal article" date="2024" name="Proc. Natl. Acad. Sci. U.S.A.">
        <title>Extraordinary preservation of gene collinearity over three hundred million years revealed in homosporous lycophytes.</title>
        <authorList>
            <person name="Li C."/>
            <person name="Wickell D."/>
            <person name="Kuo L.Y."/>
            <person name="Chen X."/>
            <person name="Nie B."/>
            <person name="Liao X."/>
            <person name="Peng D."/>
            <person name="Ji J."/>
            <person name="Jenkins J."/>
            <person name="Williams M."/>
            <person name="Shu S."/>
            <person name="Plott C."/>
            <person name="Barry K."/>
            <person name="Rajasekar S."/>
            <person name="Grimwood J."/>
            <person name="Han X."/>
            <person name="Sun S."/>
            <person name="Hou Z."/>
            <person name="He W."/>
            <person name="Dai G."/>
            <person name="Sun C."/>
            <person name="Schmutz J."/>
            <person name="Leebens-Mack J.H."/>
            <person name="Li F.W."/>
            <person name="Wang L."/>
        </authorList>
    </citation>
    <scope>NUCLEOTIDE SEQUENCE [LARGE SCALE GENOMIC DNA]</scope>
    <source>
        <strain evidence="2">cv. PW_Plant_1</strain>
    </source>
</reference>